<dbReference type="AlphaFoldDB" id="A0A0C3NUN9"/>
<dbReference type="HOGENOM" id="CLU_2446738_0_0_1"/>
<evidence type="ECO:0000313" key="2">
    <source>
        <dbReference type="Proteomes" id="UP000054217"/>
    </source>
</evidence>
<organism evidence="1 2">
    <name type="scientific">Pisolithus tinctorius Marx 270</name>
    <dbReference type="NCBI Taxonomy" id="870435"/>
    <lineage>
        <taxon>Eukaryota</taxon>
        <taxon>Fungi</taxon>
        <taxon>Dikarya</taxon>
        <taxon>Basidiomycota</taxon>
        <taxon>Agaricomycotina</taxon>
        <taxon>Agaricomycetes</taxon>
        <taxon>Agaricomycetidae</taxon>
        <taxon>Boletales</taxon>
        <taxon>Sclerodermatineae</taxon>
        <taxon>Pisolithaceae</taxon>
        <taxon>Pisolithus</taxon>
    </lineage>
</organism>
<reference evidence="1 2" key="1">
    <citation type="submission" date="2014-04" db="EMBL/GenBank/DDBJ databases">
        <authorList>
            <consortium name="DOE Joint Genome Institute"/>
            <person name="Kuo A."/>
            <person name="Kohler A."/>
            <person name="Costa M.D."/>
            <person name="Nagy L.G."/>
            <person name="Floudas D."/>
            <person name="Copeland A."/>
            <person name="Barry K.W."/>
            <person name="Cichocki N."/>
            <person name="Veneault-Fourrey C."/>
            <person name="LaButti K."/>
            <person name="Lindquist E.A."/>
            <person name="Lipzen A."/>
            <person name="Lundell T."/>
            <person name="Morin E."/>
            <person name="Murat C."/>
            <person name="Sun H."/>
            <person name="Tunlid A."/>
            <person name="Henrissat B."/>
            <person name="Grigoriev I.V."/>
            <person name="Hibbett D.S."/>
            <person name="Martin F."/>
            <person name="Nordberg H.P."/>
            <person name="Cantor M.N."/>
            <person name="Hua S.X."/>
        </authorList>
    </citation>
    <scope>NUCLEOTIDE SEQUENCE [LARGE SCALE GENOMIC DNA]</scope>
    <source>
        <strain evidence="1 2">Marx 270</strain>
    </source>
</reference>
<sequence length="90" mass="10292">IIAYALHHTKLHPSITFAVLVLLQRLKVQFPTTHGLSAFQLFISAFMLISKVICDDTYLKWELNVDPSMLSEFESMIWKDFAGMGPFPAY</sequence>
<dbReference type="STRING" id="870435.A0A0C3NUN9"/>
<dbReference type="EMBL" id="KN831970">
    <property type="protein sequence ID" value="KIO04595.1"/>
    <property type="molecule type" value="Genomic_DNA"/>
</dbReference>
<keyword evidence="2" id="KW-1185">Reference proteome</keyword>
<feature type="non-terminal residue" evidence="1">
    <location>
        <position position="90"/>
    </location>
</feature>
<dbReference type="Gene3D" id="1.10.472.10">
    <property type="entry name" value="Cyclin-like"/>
    <property type="match status" value="1"/>
</dbReference>
<gene>
    <name evidence="1" type="ORF">M404DRAFT_57056</name>
</gene>
<evidence type="ECO:0008006" key="3">
    <source>
        <dbReference type="Google" id="ProtNLM"/>
    </source>
</evidence>
<reference evidence="2" key="2">
    <citation type="submission" date="2015-01" db="EMBL/GenBank/DDBJ databases">
        <title>Evolutionary Origins and Diversification of the Mycorrhizal Mutualists.</title>
        <authorList>
            <consortium name="DOE Joint Genome Institute"/>
            <consortium name="Mycorrhizal Genomics Consortium"/>
            <person name="Kohler A."/>
            <person name="Kuo A."/>
            <person name="Nagy L.G."/>
            <person name="Floudas D."/>
            <person name="Copeland A."/>
            <person name="Barry K.W."/>
            <person name="Cichocki N."/>
            <person name="Veneault-Fourrey C."/>
            <person name="LaButti K."/>
            <person name="Lindquist E.A."/>
            <person name="Lipzen A."/>
            <person name="Lundell T."/>
            <person name="Morin E."/>
            <person name="Murat C."/>
            <person name="Riley R."/>
            <person name="Ohm R."/>
            <person name="Sun H."/>
            <person name="Tunlid A."/>
            <person name="Henrissat B."/>
            <person name="Grigoriev I.V."/>
            <person name="Hibbett D.S."/>
            <person name="Martin F."/>
        </authorList>
    </citation>
    <scope>NUCLEOTIDE SEQUENCE [LARGE SCALE GENOMIC DNA]</scope>
    <source>
        <strain evidence="2">Marx 270</strain>
    </source>
</reference>
<evidence type="ECO:0000313" key="1">
    <source>
        <dbReference type="EMBL" id="KIO04595.1"/>
    </source>
</evidence>
<dbReference type="Proteomes" id="UP000054217">
    <property type="component" value="Unassembled WGS sequence"/>
</dbReference>
<protein>
    <recommendedName>
        <fullName evidence="3">Cyclin N-terminal domain-containing protein</fullName>
    </recommendedName>
</protein>
<dbReference type="CDD" id="cd20557">
    <property type="entry name" value="CYCLIN_ScPCL1-like"/>
    <property type="match status" value="1"/>
</dbReference>
<dbReference type="InParanoid" id="A0A0C3NUN9"/>
<name>A0A0C3NUN9_PISTI</name>
<accession>A0A0C3NUN9</accession>
<proteinExistence type="predicted"/>
<feature type="non-terminal residue" evidence="1">
    <location>
        <position position="1"/>
    </location>
</feature>
<dbReference type="OrthoDB" id="244495at2759"/>